<feature type="region of interest" description="Disordered" evidence="1">
    <location>
        <begin position="184"/>
        <end position="236"/>
    </location>
</feature>
<dbReference type="OrthoDB" id="1112342at2759"/>
<feature type="compositionally biased region" description="Polar residues" evidence="1">
    <location>
        <begin position="226"/>
        <end position="236"/>
    </location>
</feature>
<feature type="compositionally biased region" description="Acidic residues" evidence="1">
    <location>
        <begin position="49"/>
        <end position="60"/>
    </location>
</feature>
<name>A0A565BKJ0_9BRAS</name>
<evidence type="ECO:0000256" key="1">
    <source>
        <dbReference type="SAM" id="MobiDB-lite"/>
    </source>
</evidence>
<sequence>MASYFMEKVEHDSYNSDWSQEEESEQELCTNGPTCGEQTWYDDSSSSDFGEELDDEELEPEPPDCYCSCQQHVEPCTYTRQANWVQTNSYFCEENENANYQNHPPKREQKSHNYGVASYRNQVQPTRTIPKKQPNKRYDYTSNPLIFTALSNPECRESLQRSTKPRIRTTKPLYQATPNKVVATPKPQPIFEPKNAYSPELRRVSSSTLETPMKVEQSVQGKEVQTDSTTTFLHEP</sequence>
<proteinExistence type="predicted"/>
<evidence type="ECO:0000313" key="3">
    <source>
        <dbReference type="Proteomes" id="UP000489600"/>
    </source>
</evidence>
<dbReference type="EMBL" id="CABITT030000004">
    <property type="protein sequence ID" value="VVB01708.1"/>
    <property type="molecule type" value="Genomic_DNA"/>
</dbReference>
<organism evidence="2 3">
    <name type="scientific">Arabis nemorensis</name>
    <dbReference type="NCBI Taxonomy" id="586526"/>
    <lineage>
        <taxon>Eukaryota</taxon>
        <taxon>Viridiplantae</taxon>
        <taxon>Streptophyta</taxon>
        <taxon>Embryophyta</taxon>
        <taxon>Tracheophyta</taxon>
        <taxon>Spermatophyta</taxon>
        <taxon>Magnoliopsida</taxon>
        <taxon>eudicotyledons</taxon>
        <taxon>Gunneridae</taxon>
        <taxon>Pentapetalae</taxon>
        <taxon>rosids</taxon>
        <taxon>malvids</taxon>
        <taxon>Brassicales</taxon>
        <taxon>Brassicaceae</taxon>
        <taxon>Arabideae</taxon>
        <taxon>Arabis</taxon>
    </lineage>
</organism>
<keyword evidence="3" id="KW-1185">Reference proteome</keyword>
<feature type="region of interest" description="Disordered" evidence="1">
    <location>
        <begin position="1"/>
        <end position="60"/>
    </location>
</feature>
<feature type="compositionally biased region" description="Polar residues" evidence="1">
    <location>
        <begin position="28"/>
        <end position="37"/>
    </location>
</feature>
<dbReference type="AlphaFoldDB" id="A0A565BKJ0"/>
<accession>A0A565BKJ0</accession>
<gene>
    <name evidence="2" type="ORF">ANE_LOCUS12152</name>
</gene>
<comment type="caution">
    <text evidence="2">The sequence shown here is derived from an EMBL/GenBank/DDBJ whole genome shotgun (WGS) entry which is preliminary data.</text>
</comment>
<protein>
    <submittedName>
        <fullName evidence="2">Uncharacterized protein</fullName>
    </submittedName>
</protein>
<evidence type="ECO:0000313" key="2">
    <source>
        <dbReference type="EMBL" id="VVB01708.1"/>
    </source>
</evidence>
<reference evidence="2" key="1">
    <citation type="submission" date="2019-07" db="EMBL/GenBank/DDBJ databases">
        <authorList>
            <person name="Dittberner H."/>
        </authorList>
    </citation>
    <scope>NUCLEOTIDE SEQUENCE [LARGE SCALE GENOMIC DNA]</scope>
</reference>
<dbReference type="Proteomes" id="UP000489600">
    <property type="component" value="Unassembled WGS sequence"/>
</dbReference>